<dbReference type="PANTHER" id="PTHR43649">
    <property type="entry name" value="ARABINOSE-BINDING PROTEIN-RELATED"/>
    <property type="match status" value="1"/>
</dbReference>
<dbReference type="Pfam" id="PF01547">
    <property type="entry name" value="SBP_bac_1"/>
    <property type="match status" value="1"/>
</dbReference>
<keyword evidence="2" id="KW-0762">Sugar transport</keyword>
<dbReference type="Gene3D" id="3.40.190.10">
    <property type="entry name" value="Periplasmic binding protein-like II"/>
    <property type="match status" value="2"/>
</dbReference>
<evidence type="ECO:0000313" key="2">
    <source>
        <dbReference type="EMBL" id="SEP73302.1"/>
    </source>
</evidence>
<organism evidence="2 3">
    <name type="scientific">Microlunatus flavus</name>
    <dbReference type="NCBI Taxonomy" id="1036181"/>
    <lineage>
        <taxon>Bacteria</taxon>
        <taxon>Bacillati</taxon>
        <taxon>Actinomycetota</taxon>
        <taxon>Actinomycetes</taxon>
        <taxon>Propionibacteriales</taxon>
        <taxon>Propionibacteriaceae</taxon>
        <taxon>Microlunatus</taxon>
    </lineage>
</organism>
<feature type="chain" id="PRO_5011646089" evidence="1">
    <location>
        <begin position="27"/>
        <end position="437"/>
    </location>
</feature>
<evidence type="ECO:0000256" key="1">
    <source>
        <dbReference type="SAM" id="SignalP"/>
    </source>
</evidence>
<proteinExistence type="predicted"/>
<dbReference type="RefSeq" id="WP_091177534.1">
    <property type="nucleotide sequence ID" value="NZ_FOFA01000001.1"/>
</dbReference>
<dbReference type="STRING" id="1036181.SAMN05421756_101523"/>
<accession>A0A1H9A992</accession>
<dbReference type="Proteomes" id="UP000198504">
    <property type="component" value="Unassembled WGS sequence"/>
</dbReference>
<dbReference type="EMBL" id="FOFA01000001">
    <property type="protein sequence ID" value="SEP73302.1"/>
    <property type="molecule type" value="Genomic_DNA"/>
</dbReference>
<dbReference type="OrthoDB" id="7918484at2"/>
<dbReference type="PROSITE" id="PS51257">
    <property type="entry name" value="PROKAR_LIPOPROTEIN"/>
    <property type="match status" value="1"/>
</dbReference>
<keyword evidence="1" id="KW-0732">Signal</keyword>
<sequence>MGRPISRRTLLGAGLAAAVSAPFVSACSAIRPGGAEADAIRFSSYGDPTKLKIRGSLADTYMKLNPDAKIAFEGTATAGYWDKLATQMAGGNAPDVINIDSPRMAQYGRAGALQALDGYVPGTVQSDQFDQSLLVQGQVDGKQLGLPVATATNGIGYDQTVLEEIGLKAPDGTWTWDDYADYATEVHDASKGKYFGAEDPSGDPAFLELFVRSRGEQLYSGATDFGFSRDTLQDWFAYWSKLRAAGGCVTAEIAAQAEYGDWPNSPLVTKKAPLGRISTPNLSGGFQSLTDDVVQITLVPRASKSGDYPHYPAASSYLSLNARSAKADEAAKFLNWFVNSKEAALTLRLISGPPASTAGREALAGSGDLTPDEKKVLDFTEMALTKSTPAPGTAPAANTAVADLLLKASQDIAFERASAAKAIDTFLADGKKALASS</sequence>
<dbReference type="InterPro" id="IPR006059">
    <property type="entry name" value="SBP"/>
</dbReference>
<dbReference type="PANTHER" id="PTHR43649:SF12">
    <property type="entry name" value="DIACETYLCHITOBIOSE BINDING PROTEIN DASA"/>
    <property type="match status" value="1"/>
</dbReference>
<dbReference type="SUPFAM" id="SSF53850">
    <property type="entry name" value="Periplasmic binding protein-like II"/>
    <property type="match status" value="1"/>
</dbReference>
<reference evidence="3" key="1">
    <citation type="submission" date="2016-10" db="EMBL/GenBank/DDBJ databases">
        <authorList>
            <person name="Varghese N."/>
            <person name="Submissions S."/>
        </authorList>
    </citation>
    <scope>NUCLEOTIDE SEQUENCE [LARGE SCALE GENOMIC DNA]</scope>
    <source>
        <strain evidence="3">CGMCC 4.6856</strain>
    </source>
</reference>
<keyword evidence="2" id="KW-0813">Transport</keyword>
<dbReference type="AlphaFoldDB" id="A0A1H9A992"/>
<dbReference type="InterPro" id="IPR050490">
    <property type="entry name" value="Bact_solute-bd_prot1"/>
</dbReference>
<evidence type="ECO:0000313" key="3">
    <source>
        <dbReference type="Proteomes" id="UP000198504"/>
    </source>
</evidence>
<gene>
    <name evidence="2" type="ORF">SAMN05421756_101523</name>
</gene>
<feature type="signal peptide" evidence="1">
    <location>
        <begin position="1"/>
        <end position="26"/>
    </location>
</feature>
<protein>
    <submittedName>
        <fullName evidence="2">Multiple sugar transport system substrate-binding protein</fullName>
    </submittedName>
</protein>
<name>A0A1H9A992_9ACTN</name>
<dbReference type="PROSITE" id="PS51318">
    <property type="entry name" value="TAT"/>
    <property type="match status" value="1"/>
</dbReference>
<dbReference type="InterPro" id="IPR006311">
    <property type="entry name" value="TAT_signal"/>
</dbReference>
<keyword evidence="3" id="KW-1185">Reference proteome</keyword>